<evidence type="ECO:0000313" key="2">
    <source>
        <dbReference type="EMBL" id="KAL2069204.1"/>
    </source>
</evidence>
<keyword evidence="1" id="KW-0812">Transmembrane</keyword>
<accession>A0ABR4CGW4</accession>
<dbReference type="EMBL" id="JAZHXI010000008">
    <property type="protein sequence ID" value="KAL2069204.1"/>
    <property type="molecule type" value="Genomic_DNA"/>
</dbReference>
<proteinExistence type="predicted"/>
<keyword evidence="1" id="KW-0472">Membrane</keyword>
<dbReference type="Gene3D" id="3.40.50.300">
    <property type="entry name" value="P-loop containing nucleotide triphosphate hydrolases"/>
    <property type="match status" value="1"/>
</dbReference>
<dbReference type="Pfam" id="PF17784">
    <property type="entry name" value="Sulfotransfer_4"/>
    <property type="match status" value="1"/>
</dbReference>
<comment type="caution">
    <text evidence="2">The sequence shown here is derived from an EMBL/GenBank/DDBJ whole genome shotgun (WGS) entry which is preliminary data.</text>
</comment>
<protein>
    <recommendedName>
        <fullName evidence="4">Sulfotransferase</fullName>
    </recommendedName>
</protein>
<keyword evidence="3" id="KW-1185">Reference proteome</keyword>
<dbReference type="PANTHER" id="PTHR36978">
    <property type="entry name" value="P-LOOP CONTAINING NUCLEOTIDE TRIPHOSPHATE HYDROLASE"/>
    <property type="match status" value="1"/>
</dbReference>
<dbReference type="InterPro" id="IPR040632">
    <property type="entry name" value="Sulfotransfer_4"/>
</dbReference>
<gene>
    <name evidence="2" type="ORF">VTL71DRAFT_15542</name>
</gene>
<feature type="transmembrane region" description="Helical" evidence="1">
    <location>
        <begin position="176"/>
        <end position="199"/>
    </location>
</feature>
<keyword evidence="1" id="KW-1133">Transmembrane helix</keyword>
<dbReference type="SUPFAM" id="SSF52540">
    <property type="entry name" value="P-loop containing nucleoside triphosphate hydrolases"/>
    <property type="match status" value="1"/>
</dbReference>
<dbReference type="InterPro" id="IPR027417">
    <property type="entry name" value="P-loop_NTPase"/>
</dbReference>
<evidence type="ECO:0000256" key="1">
    <source>
        <dbReference type="SAM" id="Phobius"/>
    </source>
</evidence>
<sequence length="207" mass="24198">MVIKSLQLLRLSTNGNSYENGIRRTWAGTDLLCAIFVDELLATYPDAKIILTTRSVNSWYRSMMNTIYPARHHGFVYTAYHKLFKTRYGLTEKMFNTFWEHFFYDNFPKFGKQVYNAHNNYVRAIAPSDRFLEFEVGDGWKPLCEFLNKDVPKKPWSKTNDTATFQKNFSQKQKRMLSIALDASLVVLPVLAIASWKWATVKKAINW</sequence>
<evidence type="ECO:0000313" key="3">
    <source>
        <dbReference type="Proteomes" id="UP001595075"/>
    </source>
</evidence>
<organism evidence="2 3">
    <name type="scientific">Oculimacula yallundae</name>
    <dbReference type="NCBI Taxonomy" id="86028"/>
    <lineage>
        <taxon>Eukaryota</taxon>
        <taxon>Fungi</taxon>
        <taxon>Dikarya</taxon>
        <taxon>Ascomycota</taxon>
        <taxon>Pezizomycotina</taxon>
        <taxon>Leotiomycetes</taxon>
        <taxon>Helotiales</taxon>
        <taxon>Ploettnerulaceae</taxon>
        <taxon>Oculimacula</taxon>
    </lineage>
</organism>
<dbReference type="PANTHER" id="PTHR36978:SF4">
    <property type="entry name" value="P-LOOP CONTAINING NUCLEOSIDE TRIPHOSPHATE HYDROLASE PROTEIN"/>
    <property type="match status" value="1"/>
</dbReference>
<reference evidence="2 3" key="1">
    <citation type="journal article" date="2024" name="Commun. Biol.">
        <title>Comparative genomic analysis of thermophilic fungi reveals convergent evolutionary adaptations and gene losses.</title>
        <authorList>
            <person name="Steindorff A.S."/>
            <person name="Aguilar-Pontes M.V."/>
            <person name="Robinson A.J."/>
            <person name="Andreopoulos B."/>
            <person name="LaButti K."/>
            <person name="Kuo A."/>
            <person name="Mondo S."/>
            <person name="Riley R."/>
            <person name="Otillar R."/>
            <person name="Haridas S."/>
            <person name="Lipzen A."/>
            <person name="Grimwood J."/>
            <person name="Schmutz J."/>
            <person name="Clum A."/>
            <person name="Reid I.D."/>
            <person name="Moisan M.C."/>
            <person name="Butler G."/>
            <person name="Nguyen T.T.M."/>
            <person name="Dewar K."/>
            <person name="Conant G."/>
            <person name="Drula E."/>
            <person name="Henrissat B."/>
            <person name="Hansel C."/>
            <person name="Singer S."/>
            <person name="Hutchinson M.I."/>
            <person name="de Vries R.P."/>
            <person name="Natvig D.O."/>
            <person name="Powell A.J."/>
            <person name="Tsang A."/>
            <person name="Grigoriev I.V."/>
        </authorList>
    </citation>
    <scope>NUCLEOTIDE SEQUENCE [LARGE SCALE GENOMIC DNA]</scope>
    <source>
        <strain evidence="2 3">CBS 494.80</strain>
    </source>
</reference>
<name>A0ABR4CGW4_9HELO</name>
<dbReference type="Proteomes" id="UP001595075">
    <property type="component" value="Unassembled WGS sequence"/>
</dbReference>
<evidence type="ECO:0008006" key="4">
    <source>
        <dbReference type="Google" id="ProtNLM"/>
    </source>
</evidence>